<reference evidence="10 11" key="1">
    <citation type="journal article" date="2016" name="Mol. Biol. Evol.">
        <title>Comparative Genomics of Early-Diverging Mushroom-Forming Fungi Provides Insights into the Origins of Lignocellulose Decay Capabilities.</title>
        <authorList>
            <person name="Nagy L.G."/>
            <person name="Riley R."/>
            <person name="Tritt A."/>
            <person name="Adam C."/>
            <person name="Daum C."/>
            <person name="Floudas D."/>
            <person name="Sun H."/>
            <person name="Yadav J.S."/>
            <person name="Pangilinan J."/>
            <person name="Larsson K.H."/>
            <person name="Matsuura K."/>
            <person name="Barry K."/>
            <person name="Labutti K."/>
            <person name="Kuo R."/>
            <person name="Ohm R.A."/>
            <person name="Bhattacharya S.S."/>
            <person name="Shirouzu T."/>
            <person name="Yoshinaga Y."/>
            <person name="Martin F.M."/>
            <person name="Grigoriev I.V."/>
            <person name="Hibbett D.S."/>
        </authorList>
    </citation>
    <scope>NUCLEOTIDE SEQUENCE [LARGE SCALE GENOMIC DNA]</scope>
    <source>
        <strain evidence="10 11">TUFC12733</strain>
    </source>
</reference>
<feature type="chain" id="PRO_5007891670" description="Palmitoyl-protein thioesterase 1" evidence="9">
    <location>
        <begin position="20"/>
        <end position="319"/>
    </location>
</feature>
<dbReference type="PANTHER" id="PTHR11247">
    <property type="entry name" value="PALMITOYL-PROTEIN THIOESTERASE/DOLICHYLDIPHOSPHATASE 1"/>
    <property type="match status" value="1"/>
</dbReference>
<dbReference type="OrthoDB" id="10263094at2759"/>
<dbReference type="FunFam" id="3.40.50.1820:FF:000107">
    <property type="entry name" value="Palmitoyl-protein thioesterase 1"/>
    <property type="match status" value="1"/>
</dbReference>
<accession>A0A167QRY3</accession>
<dbReference type="PANTHER" id="PTHR11247:SF8">
    <property type="entry name" value="PALMITOYL-PROTEIN THIOESTERASE 1"/>
    <property type="match status" value="1"/>
</dbReference>
<evidence type="ECO:0000256" key="2">
    <source>
        <dbReference type="ARBA" id="ARBA00012423"/>
    </source>
</evidence>
<keyword evidence="4 9" id="KW-0732">Signal</keyword>
<keyword evidence="11" id="KW-1185">Reference proteome</keyword>
<evidence type="ECO:0000256" key="9">
    <source>
        <dbReference type="SAM" id="SignalP"/>
    </source>
</evidence>
<protein>
    <recommendedName>
        <fullName evidence="3">Palmitoyl-protein thioesterase 1</fullName>
        <ecNumber evidence="2">3.1.2.22</ecNumber>
    </recommendedName>
    <alternativeName>
        <fullName evidence="8">Palmitoyl-protein hydrolase 1</fullName>
    </alternativeName>
</protein>
<evidence type="ECO:0000313" key="11">
    <source>
        <dbReference type="Proteomes" id="UP000076738"/>
    </source>
</evidence>
<evidence type="ECO:0000256" key="6">
    <source>
        <dbReference type="ARBA" id="ARBA00023157"/>
    </source>
</evidence>
<dbReference type="SUPFAM" id="SSF53474">
    <property type="entry name" value="alpha/beta-Hydrolases"/>
    <property type="match status" value="1"/>
</dbReference>
<dbReference type="InterPro" id="IPR002472">
    <property type="entry name" value="Palm_thioest"/>
</dbReference>
<dbReference type="STRING" id="1330018.A0A167QRY3"/>
<feature type="signal peptide" evidence="9">
    <location>
        <begin position="1"/>
        <end position="19"/>
    </location>
</feature>
<evidence type="ECO:0000256" key="1">
    <source>
        <dbReference type="ARBA" id="ARBA00010758"/>
    </source>
</evidence>
<dbReference type="EMBL" id="KV417270">
    <property type="protein sequence ID" value="KZP00184.1"/>
    <property type="molecule type" value="Genomic_DNA"/>
</dbReference>
<dbReference type="Proteomes" id="UP000076738">
    <property type="component" value="Unassembled WGS sequence"/>
</dbReference>
<keyword evidence="5 10" id="KW-0378">Hydrolase</keyword>
<dbReference type="Pfam" id="PF02089">
    <property type="entry name" value="Palm_thioest"/>
    <property type="match status" value="1"/>
</dbReference>
<evidence type="ECO:0000313" key="10">
    <source>
        <dbReference type="EMBL" id="KZP00184.1"/>
    </source>
</evidence>
<sequence>MHLALLLCALGALASPLQQQPLLPHLPTPTLKPTPPPYNPSVRPLVLWHGLGDSYASPGMLEFVDMLRDTHEGMFVHSVRINDDLEKDQKAGWFGDLNEQIEQVCEQLLNITELQGGFDAMGFSQGGQFLRAYMQNCNSPPVHNLITFGSQHMGVADIPMCKPGDIWCLLARSAVKRGVYSSYAQHNLVQAQYFRDPKQYDTYLSSNRFLPILNSELPPHTPPPFPLDTLNSLVLIRFTAEQTVNPPVSSHFGSRPPENDTAEIPMREQELYREDWIGLRKLDERGGVFMLMCEGHHMQLEKECWEPIVLRWTGGKREV</sequence>
<evidence type="ECO:0000256" key="3">
    <source>
        <dbReference type="ARBA" id="ARBA00014212"/>
    </source>
</evidence>
<dbReference type="PRINTS" id="PR00414">
    <property type="entry name" value="PPTHIESTRASE"/>
</dbReference>
<name>A0A167QRY3_CALVF</name>
<dbReference type="Gene3D" id="3.40.50.1820">
    <property type="entry name" value="alpha/beta hydrolase"/>
    <property type="match status" value="1"/>
</dbReference>
<dbReference type="EC" id="3.1.2.22" evidence="2"/>
<evidence type="ECO:0000256" key="4">
    <source>
        <dbReference type="ARBA" id="ARBA00022729"/>
    </source>
</evidence>
<evidence type="ECO:0000256" key="7">
    <source>
        <dbReference type="ARBA" id="ARBA00023180"/>
    </source>
</evidence>
<dbReference type="GO" id="GO:0008474">
    <property type="term" value="F:palmitoyl-(protein) hydrolase activity"/>
    <property type="evidence" value="ECO:0007669"/>
    <property type="project" value="UniProtKB-EC"/>
</dbReference>
<dbReference type="InterPro" id="IPR029058">
    <property type="entry name" value="AB_hydrolase_fold"/>
</dbReference>
<evidence type="ECO:0000256" key="5">
    <source>
        <dbReference type="ARBA" id="ARBA00022801"/>
    </source>
</evidence>
<evidence type="ECO:0000256" key="8">
    <source>
        <dbReference type="ARBA" id="ARBA00031934"/>
    </source>
</evidence>
<keyword evidence="7" id="KW-0325">Glycoprotein</keyword>
<gene>
    <name evidence="10" type="ORF">CALVIDRAFT_476436</name>
</gene>
<proteinExistence type="inferred from homology"/>
<comment type="similarity">
    <text evidence="1">Belongs to the palmitoyl-protein thioesterase family.</text>
</comment>
<organism evidence="10 11">
    <name type="scientific">Calocera viscosa (strain TUFC12733)</name>
    <dbReference type="NCBI Taxonomy" id="1330018"/>
    <lineage>
        <taxon>Eukaryota</taxon>
        <taxon>Fungi</taxon>
        <taxon>Dikarya</taxon>
        <taxon>Basidiomycota</taxon>
        <taxon>Agaricomycotina</taxon>
        <taxon>Dacrymycetes</taxon>
        <taxon>Dacrymycetales</taxon>
        <taxon>Dacrymycetaceae</taxon>
        <taxon>Calocera</taxon>
    </lineage>
</organism>
<keyword evidence="6" id="KW-1015">Disulfide bond</keyword>
<dbReference type="AlphaFoldDB" id="A0A167QRY3"/>